<name>A4BTF0_9GAMM</name>
<dbReference type="eggNOG" id="ENOG5033MZ3">
    <property type="taxonomic scope" value="Bacteria"/>
</dbReference>
<proteinExistence type="predicted"/>
<protein>
    <submittedName>
        <fullName evidence="1">Uncharacterized protein</fullName>
    </submittedName>
</protein>
<comment type="caution">
    <text evidence="1">The sequence shown here is derived from an EMBL/GenBank/DDBJ whole genome shotgun (WGS) entry which is preliminary data.</text>
</comment>
<gene>
    <name evidence="1" type="ORF">NB231_07777</name>
</gene>
<dbReference type="OrthoDB" id="5797224at2"/>
<accession>A4BTF0</accession>
<dbReference type="Proteomes" id="UP000003374">
    <property type="component" value="Unassembled WGS sequence"/>
</dbReference>
<evidence type="ECO:0000313" key="2">
    <source>
        <dbReference type="Proteomes" id="UP000003374"/>
    </source>
</evidence>
<evidence type="ECO:0000313" key="1">
    <source>
        <dbReference type="EMBL" id="EAR21052.1"/>
    </source>
</evidence>
<dbReference type="EMBL" id="AAOF01000013">
    <property type="protein sequence ID" value="EAR21052.1"/>
    <property type="molecule type" value="Genomic_DNA"/>
</dbReference>
<reference evidence="1 2" key="1">
    <citation type="submission" date="2006-02" db="EMBL/GenBank/DDBJ databases">
        <authorList>
            <person name="Waterbury J."/>
            <person name="Ferriera S."/>
            <person name="Johnson J."/>
            <person name="Kravitz S."/>
            <person name="Halpern A."/>
            <person name="Remington K."/>
            <person name="Beeson K."/>
            <person name="Tran B."/>
            <person name="Rogers Y.-H."/>
            <person name="Friedman R."/>
            <person name="Venter J.C."/>
        </authorList>
    </citation>
    <scope>NUCLEOTIDE SEQUENCE [LARGE SCALE GENOMIC DNA]</scope>
    <source>
        <strain evidence="1 2">Nb-231</strain>
    </source>
</reference>
<organism evidence="1 2">
    <name type="scientific">Nitrococcus mobilis Nb-231</name>
    <dbReference type="NCBI Taxonomy" id="314278"/>
    <lineage>
        <taxon>Bacteria</taxon>
        <taxon>Pseudomonadati</taxon>
        <taxon>Pseudomonadota</taxon>
        <taxon>Gammaproteobacteria</taxon>
        <taxon>Chromatiales</taxon>
        <taxon>Ectothiorhodospiraceae</taxon>
        <taxon>Nitrococcus</taxon>
    </lineage>
</organism>
<keyword evidence="2" id="KW-1185">Reference proteome</keyword>
<dbReference type="AlphaFoldDB" id="A4BTF0"/>
<sequence>MGKRLDKIEAYLRRCRELSAFCYENGWIDNDTLRWEVVKRTTAGLEVSATFDEITTQGGGCVARHIERFGRLHLQLNSAGEVIAGQPY</sequence>
<dbReference type="HOGENOM" id="CLU_178447_0_0_6"/>
<dbReference type="RefSeq" id="WP_005001150.1">
    <property type="nucleotide sequence ID" value="NZ_CH672427.1"/>
</dbReference>